<keyword evidence="3" id="KW-1185">Reference proteome</keyword>
<evidence type="ECO:0000259" key="1">
    <source>
        <dbReference type="PROSITE" id="PS51186"/>
    </source>
</evidence>
<dbReference type="Pfam" id="PF00583">
    <property type="entry name" value="Acetyltransf_1"/>
    <property type="match status" value="1"/>
</dbReference>
<reference evidence="2" key="1">
    <citation type="submission" date="2023-05" db="EMBL/GenBank/DDBJ databases">
        <title>Mariniplasma microaerophilum sp. nov., a novel anaerobic mollicute isolated from terrestrial mud volcano, Taman Peninsula, Russia.</title>
        <authorList>
            <person name="Khomyakova M.A."/>
            <person name="Merkel A.Y."/>
            <person name="Slobodkin A.I."/>
        </authorList>
    </citation>
    <scope>NUCLEOTIDE SEQUENCE</scope>
    <source>
        <strain evidence="2">M4Ah</strain>
    </source>
</reference>
<feature type="domain" description="N-acetyltransferase" evidence="1">
    <location>
        <begin position="27"/>
        <end position="181"/>
    </location>
</feature>
<protein>
    <submittedName>
        <fullName evidence="2">GNAT family N-acetyltransferase</fullName>
    </submittedName>
</protein>
<dbReference type="AlphaFoldDB" id="A0AAW6UB07"/>
<dbReference type="GO" id="GO:0016747">
    <property type="term" value="F:acyltransferase activity, transferring groups other than amino-acyl groups"/>
    <property type="evidence" value="ECO:0007669"/>
    <property type="project" value="InterPro"/>
</dbReference>
<dbReference type="PROSITE" id="PS51186">
    <property type="entry name" value="GNAT"/>
    <property type="match status" value="1"/>
</dbReference>
<dbReference type="InterPro" id="IPR016181">
    <property type="entry name" value="Acyl_CoA_acyltransferase"/>
</dbReference>
<dbReference type="CDD" id="cd04301">
    <property type="entry name" value="NAT_SF"/>
    <property type="match status" value="1"/>
</dbReference>
<dbReference type="InterPro" id="IPR000182">
    <property type="entry name" value="GNAT_dom"/>
</dbReference>
<gene>
    <name evidence="2" type="ORF">QJ521_07025</name>
</gene>
<evidence type="ECO:0000313" key="3">
    <source>
        <dbReference type="Proteomes" id="UP001431532"/>
    </source>
</evidence>
<dbReference type="Proteomes" id="UP001431532">
    <property type="component" value="Unassembled WGS sequence"/>
</dbReference>
<name>A0AAW6UB07_9MOLU</name>
<evidence type="ECO:0000313" key="2">
    <source>
        <dbReference type="EMBL" id="MDI6453311.1"/>
    </source>
</evidence>
<dbReference type="RefSeq" id="WP_282839742.1">
    <property type="nucleotide sequence ID" value="NZ_JASCXW010000024.1"/>
</dbReference>
<dbReference type="EMBL" id="JASCXW010000024">
    <property type="protein sequence ID" value="MDI6453311.1"/>
    <property type="molecule type" value="Genomic_DNA"/>
</dbReference>
<proteinExistence type="predicted"/>
<sequence length="186" mass="21480">MIIKFLSFEDLELYQKIPMFKSGSYIYVLNPDQSFDVKNVEPFSIDLASEEKVSDWIEILNEDSTSIMVIEDNDLWIGGCITVTHSPKVNMLRNNMENAVLWDIRVHPQYQKLGIGSILLESSIQFAKKKECKHLIIETQDNNPTAIDFYVKHGAYLIDVNPNAYHDQPNETQYIFQIDLYKGGKI</sequence>
<dbReference type="Gene3D" id="3.40.630.30">
    <property type="match status" value="1"/>
</dbReference>
<accession>A0AAW6UB07</accession>
<comment type="caution">
    <text evidence="2">The sequence shown here is derived from an EMBL/GenBank/DDBJ whole genome shotgun (WGS) entry which is preliminary data.</text>
</comment>
<organism evidence="2 3">
    <name type="scientific">Peloplasma aerotolerans</name>
    <dbReference type="NCBI Taxonomy" id="3044389"/>
    <lineage>
        <taxon>Bacteria</taxon>
        <taxon>Bacillati</taxon>
        <taxon>Mycoplasmatota</taxon>
        <taxon>Mollicutes</taxon>
        <taxon>Acholeplasmatales</taxon>
        <taxon>Acholeplasmataceae</taxon>
        <taxon>Peloplasma</taxon>
    </lineage>
</organism>
<dbReference type="SUPFAM" id="SSF55729">
    <property type="entry name" value="Acyl-CoA N-acyltransferases (Nat)"/>
    <property type="match status" value="1"/>
</dbReference>